<sequence length="577" mass="62491">MFRGRRSPALVLAFFVGILLLAAMAGSALLLGIDGGRKSQAIRALEVETGQIQAVLLALVDAQAGFASYLSTGNPNYLEPYYQGLDRERTIEDSAPGLFAAEMESGGSTVAFADLIHANLGQLALGIAEINRNGPMTKSGVEIEIRAQQIMDAIRKAVDRMQMQRQDAIALQSRDLAPRNTLAFMLAAAAGMIAIALSVAQFFAFNRQLLRRETSETALHSRGREIELSADMTNALQSVPTREESLQVIADYASRIVNEMTGSLYTYNNSRDQLVQTASWGNGLLKTELVESFMPDECWALRRGAAYLAYSGRPGVNCHHVRGSPHSYLCEPIAAQGAVFGVLHLASPGKPPEHAFATVKETARALANRLSLALANIDLRERLQGLAIRDPLTGLFNRRVLDEILIRELGRADRAKSRLGVAMVDIDHFKNFNDQFGHKAGDTILKEISGQIAKKIRVSDLACRYGGEEFVVLLPDIDSANGLRVCEKLREGIATLEPTDMVPGAPRVTISVGFSLYPDLCKDAADLIASADRALYASKHNGRNKVTIYDAAVIAPFKPANAHVGSAGLSPEARPLI</sequence>
<dbReference type="Proteomes" id="UP000326202">
    <property type="component" value="Chromosome"/>
</dbReference>
<dbReference type="GO" id="GO:0052621">
    <property type="term" value="F:diguanylate cyclase activity"/>
    <property type="evidence" value="ECO:0007669"/>
    <property type="project" value="UniProtKB-EC"/>
</dbReference>
<dbReference type="Pfam" id="PF05227">
    <property type="entry name" value="CHASE3"/>
    <property type="match status" value="1"/>
</dbReference>
<dbReference type="GO" id="GO:1902201">
    <property type="term" value="P:negative regulation of bacterial-type flagellum-dependent cell motility"/>
    <property type="evidence" value="ECO:0007669"/>
    <property type="project" value="TreeGrafter"/>
</dbReference>
<feature type="transmembrane region" description="Helical" evidence="3">
    <location>
        <begin position="182"/>
        <end position="205"/>
    </location>
</feature>
<reference evidence="5 6" key="1">
    <citation type="submission" date="2019-08" db="EMBL/GenBank/DDBJ databases">
        <title>Hyperibacter terrae gen. nov., sp. nov. and Hyperibacter viscosus sp. nov., two new members in the family Rhodospirillaceae isolated from the rhizosphere of Hypericum perforatum.</title>
        <authorList>
            <person name="Noviana Z."/>
        </authorList>
    </citation>
    <scope>NUCLEOTIDE SEQUENCE [LARGE SCALE GENOMIC DNA]</scope>
    <source>
        <strain evidence="5 6">R5913</strain>
    </source>
</reference>
<keyword evidence="3" id="KW-1133">Transmembrane helix</keyword>
<dbReference type="FunFam" id="3.30.70.270:FF:000001">
    <property type="entry name" value="Diguanylate cyclase domain protein"/>
    <property type="match status" value="1"/>
</dbReference>
<dbReference type="SMART" id="SM00267">
    <property type="entry name" value="GGDEF"/>
    <property type="match status" value="1"/>
</dbReference>
<dbReference type="NCBIfam" id="TIGR00254">
    <property type="entry name" value="GGDEF"/>
    <property type="match status" value="1"/>
</dbReference>
<dbReference type="SUPFAM" id="SSF55073">
    <property type="entry name" value="Nucleotide cyclase"/>
    <property type="match status" value="1"/>
</dbReference>
<dbReference type="KEGG" id="htq:FRZ44_31300"/>
<dbReference type="Gene3D" id="3.30.70.270">
    <property type="match status" value="1"/>
</dbReference>
<dbReference type="InterPro" id="IPR050469">
    <property type="entry name" value="Diguanylate_Cyclase"/>
</dbReference>
<evidence type="ECO:0000256" key="3">
    <source>
        <dbReference type="SAM" id="Phobius"/>
    </source>
</evidence>
<name>A0A5J6MKW5_9PROT</name>
<dbReference type="GO" id="GO:0005886">
    <property type="term" value="C:plasma membrane"/>
    <property type="evidence" value="ECO:0007669"/>
    <property type="project" value="TreeGrafter"/>
</dbReference>
<dbReference type="CDD" id="cd01949">
    <property type="entry name" value="GGDEF"/>
    <property type="match status" value="1"/>
</dbReference>
<dbReference type="InterPro" id="IPR007891">
    <property type="entry name" value="CHASE3"/>
</dbReference>
<dbReference type="InterPro" id="IPR029787">
    <property type="entry name" value="Nucleotide_cyclase"/>
</dbReference>
<dbReference type="EC" id="2.7.7.65" evidence="1"/>
<evidence type="ECO:0000256" key="2">
    <source>
        <dbReference type="ARBA" id="ARBA00034247"/>
    </source>
</evidence>
<organism evidence="5 6">
    <name type="scientific">Hypericibacter terrae</name>
    <dbReference type="NCBI Taxonomy" id="2602015"/>
    <lineage>
        <taxon>Bacteria</taxon>
        <taxon>Pseudomonadati</taxon>
        <taxon>Pseudomonadota</taxon>
        <taxon>Alphaproteobacteria</taxon>
        <taxon>Rhodospirillales</taxon>
        <taxon>Dongiaceae</taxon>
        <taxon>Hypericibacter</taxon>
    </lineage>
</organism>
<dbReference type="InterPro" id="IPR003018">
    <property type="entry name" value="GAF"/>
</dbReference>
<dbReference type="EMBL" id="CP042906">
    <property type="protein sequence ID" value="QEX17827.1"/>
    <property type="molecule type" value="Genomic_DNA"/>
</dbReference>
<dbReference type="InterPro" id="IPR029016">
    <property type="entry name" value="GAF-like_dom_sf"/>
</dbReference>
<dbReference type="OrthoDB" id="315417at2"/>
<dbReference type="InterPro" id="IPR000160">
    <property type="entry name" value="GGDEF_dom"/>
</dbReference>
<feature type="domain" description="GGDEF" evidence="4">
    <location>
        <begin position="417"/>
        <end position="551"/>
    </location>
</feature>
<dbReference type="AlphaFoldDB" id="A0A5J6MKW5"/>
<dbReference type="PROSITE" id="PS50887">
    <property type="entry name" value="GGDEF"/>
    <property type="match status" value="1"/>
</dbReference>
<dbReference type="PANTHER" id="PTHR45138:SF9">
    <property type="entry name" value="DIGUANYLATE CYCLASE DGCM-RELATED"/>
    <property type="match status" value="1"/>
</dbReference>
<dbReference type="Gene3D" id="3.30.450.40">
    <property type="match status" value="1"/>
</dbReference>
<dbReference type="PANTHER" id="PTHR45138">
    <property type="entry name" value="REGULATORY COMPONENTS OF SENSORY TRANSDUCTION SYSTEM"/>
    <property type="match status" value="1"/>
</dbReference>
<dbReference type="Pfam" id="PF00990">
    <property type="entry name" value="GGDEF"/>
    <property type="match status" value="1"/>
</dbReference>
<keyword evidence="6" id="KW-1185">Reference proteome</keyword>
<dbReference type="InterPro" id="IPR043128">
    <property type="entry name" value="Rev_trsase/Diguanyl_cyclase"/>
</dbReference>
<dbReference type="SUPFAM" id="SSF55781">
    <property type="entry name" value="GAF domain-like"/>
    <property type="match status" value="1"/>
</dbReference>
<dbReference type="Pfam" id="PF01590">
    <property type="entry name" value="GAF"/>
    <property type="match status" value="1"/>
</dbReference>
<gene>
    <name evidence="5" type="ORF">FRZ44_31300</name>
</gene>
<protein>
    <recommendedName>
        <fullName evidence="1">diguanylate cyclase</fullName>
        <ecNumber evidence="1">2.7.7.65</ecNumber>
    </recommendedName>
</protein>
<evidence type="ECO:0000256" key="1">
    <source>
        <dbReference type="ARBA" id="ARBA00012528"/>
    </source>
</evidence>
<evidence type="ECO:0000313" key="6">
    <source>
        <dbReference type="Proteomes" id="UP000326202"/>
    </source>
</evidence>
<dbReference type="GO" id="GO:0043709">
    <property type="term" value="P:cell adhesion involved in single-species biofilm formation"/>
    <property type="evidence" value="ECO:0007669"/>
    <property type="project" value="TreeGrafter"/>
</dbReference>
<proteinExistence type="predicted"/>
<evidence type="ECO:0000313" key="5">
    <source>
        <dbReference type="EMBL" id="QEX17827.1"/>
    </source>
</evidence>
<evidence type="ECO:0000259" key="4">
    <source>
        <dbReference type="PROSITE" id="PS50887"/>
    </source>
</evidence>
<comment type="catalytic activity">
    <reaction evidence="2">
        <text>2 GTP = 3',3'-c-di-GMP + 2 diphosphate</text>
        <dbReference type="Rhea" id="RHEA:24898"/>
        <dbReference type="ChEBI" id="CHEBI:33019"/>
        <dbReference type="ChEBI" id="CHEBI:37565"/>
        <dbReference type="ChEBI" id="CHEBI:58805"/>
        <dbReference type="EC" id="2.7.7.65"/>
    </reaction>
</comment>
<accession>A0A5J6MKW5</accession>
<keyword evidence="3" id="KW-0812">Transmembrane</keyword>
<keyword evidence="3" id="KW-0472">Membrane</keyword>
<dbReference type="RefSeq" id="WP_151178044.1">
    <property type="nucleotide sequence ID" value="NZ_CP042906.1"/>
</dbReference>